<reference evidence="3" key="1">
    <citation type="journal article" date="2012" name="Nat. Genet.">
        <title>Whole-genome sequence of Schistosoma haematobium.</title>
        <authorList>
            <person name="Young N.D."/>
            <person name="Jex A.R."/>
            <person name="Li B."/>
            <person name="Liu S."/>
            <person name="Yang L."/>
            <person name="Xiong Z."/>
            <person name="Li Y."/>
            <person name="Cantacessi C."/>
            <person name="Hall R.S."/>
            <person name="Xu X."/>
            <person name="Chen F."/>
            <person name="Wu X."/>
            <person name="Zerlotini A."/>
            <person name="Oliveira G."/>
            <person name="Hofmann A."/>
            <person name="Zhang G."/>
            <person name="Fang X."/>
            <person name="Kang Y."/>
            <person name="Campbell B.E."/>
            <person name="Loukas A."/>
            <person name="Ranganathan S."/>
            <person name="Rollinson D."/>
            <person name="Rinaldi G."/>
            <person name="Brindley P.J."/>
            <person name="Yang H."/>
            <person name="Wang J."/>
            <person name="Wang J."/>
            <person name="Gasser R.B."/>
        </authorList>
    </citation>
    <scope>NUCLEOTIDE SEQUENCE [LARGE SCALE GENOMIC DNA]</scope>
</reference>
<dbReference type="PANTHER" id="PTHR10513">
    <property type="entry name" value="DEOXYNUCLEOSIDE KINASE"/>
    <property type="match status" value="1"/>
</dbReference>
<dbReference type="GO" id="GO:0019136">
    <property type="term" value="F:deoxynucleoside kinase activity"/>
    <property type="evidence" value="ECO:0007669"/>
    <property type="project" value="TreeGrafter"/>
</dbReference>
<dbReference type="PANTHER" id="PTHR10513:SF24">
    <property type="entry name" value="THYMIDINE KINASE 2, MITOCHONDRIAL"/>
    <property type="match status" value="1"/>
</dbReference>
<dbReference type="AlphaFoldDB" id="A0A094ZGP3"/>
<proteinExistence type="predicted"/>
<dbReference type="InterPro" id="IPR031314">
    <property type="entry name" value="DNK_dom"/>
</dbReference>
<name>A0A094ZGP3_SCHHA</name>
<evidence type="ECO:0000313" key="3">
    <source>
        <dbReference type="EMBL" id="KGB33665.1"/>
    </source>
</evidence>
<keyword evidence="3" id="KW-0808">Transferase</keyword>
<dbReference type="SUPFAM" id="SSF52540">
    <property type="entry name" value="P-loop containing nucleoside triphosphate hydrolases"/>
    <property type="match status" value="1"/>
</dbReference>
<dbReference type="GO" id="GO:0005739">
    <property type="term" value="C:mitochondrion"/>
    <property type="evidence" value="ECO:0007669"/>
    <property type="project" value="TreeGrafter"/>
</dbReference>
<dbReference type="Gene3D" id="3.40.50.300">
    <property type="entry name" value="P-loop containing nucleotide triphosphate hydrolases"/>
    <property type="match status" value="1"/>
</dbReference>
<dbReference type="EMBL" id="KL250561">
    <property type="protein sequence ID" value="KGB33665.1"/>
    <property type="molecule type" value="Genomic_DNA"/>
</dbReference>
<evidence type="ECO:0000256" key="1">
    <source>
        <dbReference type="SAM" id="MobiDB-lite"/>
    </source>
</evidence>
<keyword evidence="3" id="KW-0418">Kinase</keyword>
<dbReference type="Pfam" id="PF01712">
    <property type="entry name" value="dNK"/>
    <property type="match status" value="1"/>
</dbReference>
<accession>A0A094ZGP3</accession>
<dbReference type="CDD" id="cd01673">
    <property type="entry name" value="dNK"/>
    <property type="match status" value="1"/>
</dbReference>
<feature type="domain" description="Deoxynucleoside kinase" evidence="2">
    <location>
        <begin position="2"/>
        <end position="205"/>
    </location>
</feature>
<gene>
    <name evidence="3" type="ORF">MS3_01832</name>
</gene>
<evidence type="ECO:0000259" key="2">
    <source>
        <dbReference type="Pfam" id="PF01712"/>
    </source>
</evidence>
<organism evidence="3">
    <name type="scientific">Schistosoma haematobium</name>
    <name type="common">Blood fluke</name>
    <dbReference type="NCBI Taxonomy" id="6185"/>
    <lineage>
        <taxon>Eukaryota</taxon>
        <taxon>Metazoa</taxon>
        <taxon>Spiralia</taxon>
        <taxon>Lophotrochozoa</taxon>
        <taxon>Platyhelminthes</taxon>
        <taxon>Trematoda</taxon>
        <taxon>Digenea</taxon>
        <taxon>Strigeidida</taxon>
        <taxon>Schistosomatoidea</taxon>
        <taxon>Schistosomatidae</taxon>
        <taxon>Schistosoma</taxon>
    </lineage>
</organism>
<dbReference type="InterPro" id="IPR050566">
    <property type="entry name" value="Deoxyribonucleoside_kinase"/>
</dbReference>
<feature type="region of interest" description="Disordered" evidence="1">
    <location>
        <begin position="670"/>
        <end position="689"/>
    </location>
</feature>
<protein>
    <submittedName>
        <fullName evidence="3">Thymidine kinase 2, mitochondrial</fullName>
    </submittedName>
</protein>
<sequence length="689" mass="78068">MVEGNIGCGKSTFLRYFQQLSPKNEVMHEPLYLWKDARGYDLFELMYHDQRRWSVPFQAQVLVTLLDRQSKPPTKPIRLLERSIHSSRYCFTENMHNNGSISDADYEELLKIFQWILKNKSGPVDLIVYLRASPTVCFERLRARNRSGEEDIPLKYLEDLHELHEAWLIKRRFGQLPAPLLVFDCNAPLPELLSTYRSHREQVMCGVEAANNYRLFVLGWLSNLRILDGTRITKEDIEKANCFISGIKSPLFVQPLSQSERSKFNEDTDKGIVNRNTELITQEAVNHNFPRNHHSRSISSCTRFSTELNQNFSCDDVFSHSVSSISSKPCSGELTSAMNNDNIYYLYLSTSATHTISILSVDKVKYINIFFVMEFIFKPQFCSNEDRNHVFQSFSPSVITTTNSTPSNYSPNNNSMISSILNNGNIHLNQIKCNNKSTCTEGVNMSSLSYSSSLANPKLSINNNNDNNKSLFIAHETSSYSMTNPQPLLKISTNSPRQVLPEIKEGLFKTKLIDEKCRMNSYCNDQLITSSNNLLSSDSVYLPLSNTTNNIEETFETEYKAKSPSNAVHCTISDVNNWQSIDKKSLKLSPSDSLLSSGNFIPLHQSMCLQSPKLSHSLKNSLHSINSNENIKFEALGLINGVHLIHDGEENEEGDNNDDINEEEDDVITETTVQSRSNVSVSSSVGTLN</sequence>
<dbReference type="STRING" id="6185.A0A094ZGP3"/>
<dbReference type="InterPro" id="IPR027417">
    <property type="entry name" value="P-loop_NTPase"/>
</dbReference>